<protein>
    <submittedName>
        <fullName evidence="2">Uncharacterized protein</fullName>
    </submittedName>
</protein>
<evidence type="ECO:0000313" key="2">
    <source>
        <dbReference type="EMBL" id="KAE8350837.1"/>
    </source>
</evidence>
<name>A0A5N6YZI4_9EURO</name>
<keyword evidence="3" id="KW-1185">Reference proteome</keyword>
<gene>
    <name evidence="2" type="ORF">BDV28DRAFT_138366</name>
</gene>
<dbReference type="EMBL" id="ML739201">
    <property type="protein sequence ID" value="KAE8350837.1"/>
    <property type="molecule type" value="Genomic_DNA"/>
</dbReference>
<organism evidence="2 3">
    <name type="scientific">Aspergillus coremiiformis</name>
    <dbReference type="NCBI Taxonomy" id="138285"/>
    <lineage>
        <taxon>Eukaryota</taxon>
        <taxon>Fungi</taxon>
        <taxon>Dikarya</taxon>
        <taxon>Ascomycota</taxon>
        <taxon>Pezizomycotina</taxon>
        <taxon>Eurotiomycetes</taxon>
        <taxon>Eurotiomycetidae</taxon>
        <taxon>Eurotiales</taxon>
        <taxon>Aspergillaceae</taxon>
        <taxon>Aspergillus</taxon>
        <taxon>Aspergillus subgen. Circumdati</taxon>
    </lineage>
</organism>
<feature type="region of interest" description="Disordered" evidence="1">
    <location>
        <begin position="18"/>
        <end position="52"/>
    </location>
</feature>
<dbReference type="AlphaFoldDB" id="A0A5N6YZI4"/>
<feature type="compositionally biased region" description="Low complexity" evidence="1">
    <location>
        <begin position="39"/>
        <end position="50"/>
    </location>
</feature>
<proteinExistence type="predicted"/>
<dbReference type="Proteomes" id="UP000327118">
    <property type="component" value="Unassembled WGS sequence"/>
</dbReference>
<evidence type="ECO:0000256" key="1">
    <source>
        <dbReference type="SAM" id="MobiDB-lite"/>
    </source>
</evidence>
<sequence>MTHGHRFHDWLSKVRKLGKPSKQVELQPPAELAPIKTKSASQSGSGQFGAPLRRVPTPYPFFMVDRRWPGQSSAGW</sequence>
<reference evidence="3" key="1">
    <citation type="submission" date="2019-04" db="EMBL/GenBank/DDBJ databases">
        <title>Friends and foes A comparative genomics studyof 23 Aspergillus species from section Flavi.</title>
        <authorList>
            <consortium name="DOE Joint Genome Institute"/>
            <person name="Kjaerbolling I."/>
            <person name="Vesth T."/>
            <person name="Frisvad J.C."/>
            <person name="Nybo J.L."/>
            <person name="Theobald S."/>
            <person name="Kildgaard S."/>
            <person name="Isbrandt T."/>
            <person name="Kuo A."/>
            <person name="Sato A."/>
            <person name="Lyhne E.K."/>
            <person name="Kogle M.E."/>
            <person name="Wiebenga A."/>
            <person name="Kun R.S."/>
            <person name="Lubbers R.J."/>
            <person name="Makela M.R."/>
            <person name="Barry K."/>
            <person name="Chovatia M."/>
            <person name="Clum A."/>
            <person name="Daum C."/>
            <person name="Haridas S."/>
            <person name="He G."/>
            <person name="LaButti K."/>
            <person name="Lipzen A."/>
            <person name="Mondo S."/>
            <person name="Riley R."/>
            <person name="Salamov A."/>
            <person name="Simmons B.A."/>
            <person name="Magnuson J.K."/>
            <person name="Henrissat B."/>
            <person name="Mortensen U.H."/>
            <person name="Larsen T.O."/>
            <person name="Devries R.P."/>
            <person name="Grigoriev I.V."/>
            <person name="Machida M."/>
            <person name="Baker S.E."/>
            <person name="Andersen M.R."/>
        </authorList>
    </citation>
    <scope>NUCLEOTIDE SEQUENCE [LARGE SCALE GENOMIC DNA]</scope>
    <source>
        <strain evidence="3">CBS 553.77</strain>
    </source>
</reference>
<accession>A0A5N6YZI4</accession>
<evidence type="ECO:0000313" key="3">
    <source>
        <dbReference type="Proteomes" id="UP000327118"/>
    </source>
</evidence>